<proteinExistence type="inferred from homology"/>
<evidence type="ECO:0000256" key="1">
    <source>
        <dbReference type="ARBA" id="ARBA00004651"/>
    </source>
</evidence>
<reference evidence="11" key="1">
    <citation type="submission" date="2020-11" db="EMBL/GenBank/DDBJ databases">
        <authorList>
            <person name="Whiteford S."/>
        </authorList>
    </citation>
    <scope>NUCLEOTIDE SEQUENCE</scope>
</reference>
<evidence type="ECO:0000256" key="4">
    <source>
        <dbReference type="ARBA" id="ARBA00022692"/>
    </source>
</evidence>
<dbReference type="PROSITE" id="PS50262">
    <property type="entry name" value="G_PROTEIN_RECEP_F1_2"/>
    <property type="match status" value="1"/>
</dbReference>
<dbReference type="AlphaFoldDB" id="A0A8S4ELN2"/>
<keyword evidence="4" id="KW-0812">Transmembrane</keyword>
<dbReference type="InterPro" id="IPR017452">
    <property type="entry name" value="GPCR_Rhodpsn_7TM"/>
</dbReference>
<evidence type="ECO:0000256" key="9">
    <source>
        <dbReference type="ARBA" id="ARBA00023224"/>
    </source>
</evidence>
<feature type="domain" description="G-protein coupled receptors family 1 profile" evidence="10">
    <location>
        <begin position="1"/>
        <end position="116"/>
    </location>
</feature>
<evidence type="ECO:0000313" key="12">
    <source>
        <dbReference type="Proteomes" id="UP000653454"/>
    </source>
</evidence>
<protein>
    <submittedName>
        <fullName evidence="11">(diamondback moth) hypothetical protein</fullName>
    </submittedName>
</protein>
<dbReference type="InterPro" id="IPR000276">
    <property type="entry name" value="GPCR_Rhodpsn"/>
</dbReference>
<keyword evidence="9" id="KW-0807">Transducer</keyword>
<keyword evidence="7" id="KW-0472">Membrane</keyword>
<evidence type="ECO:0000256" key="5">
    <source>
        <dbReference type="ARBA" id="ARBA00022989"/>
    </source>
</evidence>
<comment type="caution">
    <text evidence="11">The sequence shown here is derived from an EMBL/GenBank/DDBJ whole genome shotgun (WGS) entry which is preliminary data.</text>
</comment>
<keyword evidence="12" id="KW-1185">Reference proteome</keyword>
<dbReference type="GO" id="GO:0008528">
    <property type="term" value="F:G protein-coupled peptide receptor activity"/>
    <property type="evidence" value="ECO:0007669"/>
    <property type="project" value="TreeGrafter"/>
</dbReference>
<evidence type="ECO:0000256" key="2">
    <source>
        <dbReference type="ARBA" id="ARBA00010663"/>
    </source>
</evidence>
<dbReference type="Proteomes" id="UP000653454">
    <property type="component" value="Unassembled WGS sequence"/>
</dbReference>
<keyword evidence="3" id="KW-1003">Cell membrane</keyword>
<comment type="subcellular location">
    <subcellularLocation>
        <location evidence="1">Cell membrane</location>
        <topology evidence="1">Multi-pass membrane protein</topology>
    </subcellularLocation>
</comment>
<evidence type="ECO:0000256" key="6">
    <source>
        <dbReference type="ARBA" id="ARBA00023040"/>
    </source>
</evidence>
<dbReference type="EMBL" id="CAJHNJ030000019">
    <property type="protein sequence ID" value="CAG9116794.1"/>
    <property type="molecule type" value="Genomic_DNA"/>
</dbReference>
<gene>
    <name evidence="11" type="ORF">PLXY2_LOCUS6242</name>
</gene>
<keyword evidence="6" id="KW-0297">G-protein coupled receptor</keyword>
<dbReference type="GO" id="GO:0005886">
    <property type="term" value="C:plasma membrane"/>
    <property type="evidence" value="ECO:0007669"/>
    <property type="project" value="UniProtKB-SubCell"/>
</dbReference>
<dbReference type="PROSITE" id="PS00237">
    <property type="entry name" value="G_PROTEIN_RECEP_F1_1"/>
    <property type="match status" value="1"/>
</dbReference>
<name>A0A8S4ELN2_PLUXY</name>
<dbReference type="Pfam" id="PF00001">
    <property type="entry name" value="7tm_1"/>
    <property type="match status" value="1"/>
</dbReference>
<dbReference type="Gene3D" id="1.20.1070.10">
    <property type="entry name" value="Rhodopsin 7-helix transmembrane proteins"/>
    <property type="match status" value="1"/>
</dbReference>
<comment type="similarity">
    <text evidence="2">Belongs to the G-protein coupled receptor 1 family.</text>
</comment>
<dbReference type="PANTHER" id="PTHR24230">
    <property type="entry name" value="G-PROTEIN COUPLED RECEPTOR"/>
    <property type="match status" value="1"/>
</dbReference>
<evidence type="ECO:0000256" key="8">
    <source>
        <dbReference type="ARBA" id="ARBA00023170"/>
    </source>
</evidence>
<evidence type="ECO:0000256" key="3">
    <source>
        <dbReference type="ARBA" id="ARBA00022475"/>
    </source>
</evidence>
<organism evidence="11 12">
    <name type="scientific">Plutella xylostella</name>
    <name type="common">Diamondback moth</name>
    <name type="synonym">Plutella maculipennis</name>
    <dbReference type="NCBI Taxonomy" id="51655"/>
    <lineage>
        <taxon>Eukaryota</taxon>
        <taxon>Metazoa</taxon>
        <taxon>Ecdysozoa</taxon>
        <taxon>Arthropoda</taxon>
        <taxon>Hexapoda</taxon>
        <taxon>Insecta</taxon>
        <taxon>Pterygota</taxon>
        <taxon>Neoptera</taxon>
        <taxon>Endopterygota</taxon>
        <taxon>Lepidoptera</taxon>
        <taxon>Glossata</taxon>
        <taxon>Ditrysia</taxon>
        <taxon>Yponomeutoidea</taxon>
        <taxon>Plutellidae</taxon>
        <taxon>Plutella</taxon>
    </lineage>
</organism>
<sequence length="116" mass="12977">MIMIINKREEVGIGWRTTNQWLAGNFACKFFQVIRAFGLYLSSNVLVCISLDRFFAVLYPLRLAIARKRSKTMLACSWIVALLCSAPQVGNPSDTRLVLGCLHRESGSLYLPVPVA</sequence>
<evidence type="ECO:0000313" key="11">
    <source>
        <dbReference type="EMBL" id="CAG9116794.1"/>
    </source>
</evidence>
<dbReference type="SUPFAM" id="SSF81321">
    <property type="entry name" value="Family A G protein-coupled receptor-like"/>
    <property type="match status" value="1"/>
</dbReference>
<accession>A0A8S4ELN2</accession>
<evidence type="ECO:0000259" key="10">
    <source>
        <dbReference type="PROSITE" id="PS50262"/>
    </source>
</evidence>
<dbReference type="GO" id="GO:0007218">
    <property type="term" value="P:neuropeptide signaling pathway"/>
    <property type="evidence" value="ECO:0007669"/>
    <property type="project" value="TreeGrafter"/>
</dbReference>
<keyword evidence="8" id="KW-0675">Receptor</keyword>
<dbReference type="PANTHER" id="PTHR24230:SF163">
    <property type="entry name" value="CORAZONIN RECEPTOR, ISOFORM B"/>
    <property type="match status" value="1"/>
</dbReference>
<keyword evidence="5" id="KW-1133">Transmembrane helix</keyword>
<evidence type="ECO:0000256" key="7">
    <source>
        <dbReference type="ARBA" id="ARBA00023136"/>
    </source>
</evidence>